<dbReference type="GO" id="GO:0046872">
    <property type="term" value="F:metal ion binding"/>
    <property type="evidence" value="ECO:0007669"/>
    <property type="project" value="UniProtKB-KW"/>
</dbReference>
<dbReference type="EMBL" id="PIPO01000002">
    <property type="protein sequence ID" value="RUO33723.1"/>
    <property type="molecule type" value="Genomic_DNA"/>
</dbReference>
<gene>
    <name evidence="3" type="ORF">CWE14_04465</name>
</gene>
<dbReference type="Pfam" id="PF00753">
    <property type="entry name" value="Lactamase_B"/>
    <property type="match status" value="1"/>
</dbReference>
<evidence type="ECO:0000313" key="4">
    <source>
        <dbReference type="Proteomes" id="UP000287823"/>
    </source>
</evidence>
<dbReference type="RefSeq" id="WP_126798290.1">
    <property type="nucleotide sequence ID" value="NZ_PIPO01000002.1"/>
</dbReference>
<evidence type="ECO:0000313" key="3">
    <source>
        <dbReference type="EMBL" id="RUO33723.1"/>
    </source>
</evidence>
<dbReference type="Pfam" id="PF00581">
    <property type="entry name" value="Rhodanese"/>
    <property type="match status" value="1"/>
</dbReference>
<dbReference type="PANTHER" id="PTHR43084:SF1">
    <property type="entry name" value="PERSULFIDE DIOXYGENASE ETHE1, MITOCHONDRIAL"/>
    <property type="match status" value="1"/>
</dbReference>
<dbReference type="SUPFAM" id="SSF52821">
    <property type="entry name" value="Rhodanese/Cell cycle control phosphatase"/>
    <property type="match status" value="2"/>
</dbReference>
<dbReference type="InterPro" id="IPR051682">
    <property type="entry name" value="Mito_Persulfide_Diox"/>
</dbReference>
<keyword evidence="4" id="KW-1185">Reference proteome</keyword>
<dbReference type="InterPro" id="IPR044528">
    <property type="entry name" value="POD-like_MBL-fold"/>
</dbReference>
<dbReference type="InterPro" id="IPR036873">
    <property type="entry name" value="Rhodanese-like_dom_sf"/>
</dbReference>
<dbReference type="SMART" id="SM00849">
    <property type="entry name" value="Lactamase_B"/>
    <property type="match status" value="1"/>
</dbReference>
<dbReference type="Gene3D" id="3.60.15.10">
    <property type="entry name" value="Ribonuclease Z/Hydroxyacylglutathione hydrolase-like"/>
    <property type="match status" value="1"/>
</dbReference>
<proteinExistence type="predicted"/>
<dbReference type="CDD" id="cd00158">
    <property type="entry name" value="RHOD"/>
    <property type="match status" value="1"/>
</dbReference>
<reference evidence="3 4" key="1">
    <citation type="journal article" date="2011" name="Front. Microbiol.">
        <title>Genomic signatures of strain selection and enhancement in Bacillus atrophaeus var. globigii, a historical biowarfare simulant.</title>
        <authorList>
            <person name="Gibbons H.S."/>
            <person name="Broomall S.M."/>
            <person name="McNew L.A."/>
            <person name="Daligault H."/>
            <person name="Chapman C."/>
            <person name="Bruce D."/>
            <person name="Karavis M."/>
            <person name="Krepps M."/>
            <person name="McGregor P.A."/>
            <person name="Hong C."/>
            <person name="Park K.H."/>
            <person name="Akmal A."/>
            <person name="Feldman A."/>
            <person name="Lin J.S."/>
            <person name="Chang W.E."/>
            <person name="Higgs B.W."/>
            <person name="Demirev P."/>
            <person name="Lindquist J."/>
            <person name="Liem A."/>
            <person name="Fochler E."/>
            <person name="Read T.D."/>
            <person name="Tapia R."/>
            <person name="Johnson S."/>
            <person name="Bishop-Lilly K.A."/>
            <person name="Detter C."/>
            <person name="Han C."/>
            <person name="Sozhamannan S."/>
            <person name="Rosenzweig C.N."/>
            <person name="Skowronski E.W."/>
        </authorList>
    </citation>
    <scope>NUCLEOTIDE SEQUENCE [LARGE SCALE GENOMIC DNA]</scope>
    <source>
        <strain evidence="3 4">Y4G10-17</strain>
    </source>
</reference>
<dbReference type="GO" id="GO:0050313">
    <property type="term" value="F:sulfur dioxygenase activity"/>
    <property type="evidence" value="ECO:0007669"/>
    <property type="project" value="InterPro"/>
</dbReference>
<dbReference type="GO" id="GO:0016787">
    <property type="term" value="F:hydrolase activity"/>
    <property type="evidence" value="ECO:0007669"/>
    <property type="project" value="UniProtKB-KW"/>
</dbReference>
<dbReference type="GO" id="GO:0006749">
    <property type="term" value="P:glutathione metabolic process"/>
    <property type="evidence" value="ECO:0007669"/>
    <property type="project" value="InterPro"/>
</dbReference>
<feature type="domain" description="Rhodanese" evidence="2">
    <location>
        <begin position="367"/>
        <end position="455"/>
    </location>
</feature>
<protein>
    <submittedName>
        <fullName evidence="3">MBL fold metallo-hydrolase</fullName>
    </submittedName>
</protein>
<keyword evidence="3" id="KW-0378">Hydrolase</keyword>
<dbReference type="Proteomes" id="UP000287823">
    <property type="component" value="Unassembled WGS sequence"/>
</dbReference>
<dbReference type="PANTHER" id="PTHR43084">
    <property type="entry name" value="PERSULFIDE DIOXYGENASE ETHE1"/>
    <property type="match status" value="1"/>
</dbReference>
<name>A0A432WIW9_9GAMM</name>
<dbReference type="PROSITE" id="PS50206">
    <property type="entry name" value="RHODANESE_3"/>
    <property type="match status" value="2"/>
</dbReference>
<dbReference type="InterPro" id="IPR001279">
    <property type="entry name" value="Metallo-B-lactamas"/>
</dbReference>
<comment type="caution">
    <text evidence="3">The sequence shown here is derived from an EMBL/GenBank/DDBJ whole genome shotgun (WGS) entry which is preliminary data.</text>
</comment>
<dbReference type="SMART" id="SM00450">
    <property type="entry name" value="RHOD"/>
    <property type="match status" value="2"/>
</dbReference>
<dbReference type="SUPFAM" id="SSF56281">
    <property type="entry name" value="Metallo-hydrolase/oxidoreductase"/>
    <property type="match status" value="1"/>
</dbReference>
<dbReference type="InterPro" id="IPR001763">
    <property type="entry name" value="Rhodanese-like_dom"/>
</dbReference>
<evidence type="ECO:0000256" key="1">
    <source>
        <dbReference type="ARBA" id="ARBA00022723"/>
    </source>
</evidence>
<dbReference type="InterPro" id="IPR036866">
    <property type="entry name" value="RibonucZ/Hydroxyglut_hydro"/>
</dbReference>
<evidence type="ECO:0000259" key="2">
    <source>
        <dbReference type="PROSITE" id="PS50206"/>
    </source>
</evidence>
<keyword evidence="1" id="KW-0479">Metal-binding</keyword>
<dbReference type="GO" id="GO:0070813">
    <property type="term" value="P:hydrogen sulfide metabolic process"/>
    <property type="evidence" value="ECO:0007669"/>
    <property type="project" value="TreeGrafter"/>
</dbReference>
<dbReference type="AlphaFoldDB" id="A0A432WIW9"/>
<dbReference type="Gene3D" id="3.40.250.10">
    <property type="entry name" value="Rhodanese-like domain"/>
    <property type="match status" value="2"/>
</dbReference>
<feature type="domain" description="Rhodanese" evidence="2">
    <location>
        <begin position="262"/>
        <end position="341"/>
    </location>
</feature>
<sequence>MFIETIKTDGLAHLSYLVGDQEEAVVIDPRRDTRVYEQLAGEHGCRIRAIFETHRNEDFISGAPVLAKRTGATVYHGPNPEGEVAYARILDDDFSIQLGRLRLDVLTTPGHTDDSISIVLYDTEADNSIPTAVFTGDALFIGDVGRTDFYPDRAEEVAGLLHDSLETLVALGDHVLVYPAHGAGSVCGGGLSDREFSSIGHERLTNPALRLLGDRDAFIAHKTSEQHYMPPYFKLMEQRNLDGQAPVLQQELPALSMQQLSELNDCSWVDVRGTECFSGQHLGGTLSLPIGMIAAYAGWLLDPEKSLVLLAENEAQANTAYAHFYRLGFDNVRGYWKLNTNQWTIERGQVNQLQHITAAALASALQDGSETQILDVRKLDEWQDTGVISGAYTAYLGQLSSKLGGLRSDRPVVTVCGSGTRAVVAASLLKRQGFDQVKVLWGGMQAWQQSYSTEPYTD</sequence>
<dbReference type="CDD" id="cd07724">
    <property type="entry name" value="POD-like_MBL-fold"/>
    <property type="match status" value="1"/>
</dbReference>
<organism evidence="3 4">
    <name type="scientific">Aliidiomarina soli</name>
    <dbReference type="NCBI Taxonomy" id="1928574"/>
    <lineage>
        <taxon>Bacteria</taxon>
        <taxon>Pseudomonadati</taxon>
        <taxon>Pseudomonadota</taxon>
        <taxon>Gammaproteobacteria</taxon>
        <taxon>Alteromonadales</taxon>
        <taxon>Idiomarinaceae</taxon>
        <taxon>Aliidiomarina</taxon>
    </lineage>
</organism>
<accession>A0A432WIW9</accession>